<dbReference type="OrthoDB" id="9780918at2"/>
<evidence type="ECO:0000259" key="2">
    <source>
        <dbReference type="SMART" id="SM00014"/>
    </source>
</evidence>
<dbReference type="AlphaFoldDB" id="A0A5C0AYR8"/>
<feature type="transmembrane region" description="Helical" evidence="1">
    <location>
        <begin position="15"/>
        <end position="37"/>
    </location>
</feature>
<keyword evidence="1" id="KW-1133">Transmembrane helix</keyword>
<dbReference type="SMART" id="SM00014">
    <property type="entry name" value="acidPPc"/>
    <property type="match status" value="1"/>
</dbReference>
<dbReference type="CDD" id="cd03392">
    <property type="entry name" value="PAP2_like_2"/>
    <property type="match status" value="1"/>
</dbReference>
<dbReference type="Pfam" id="PF01569">
    <property type="entry name" value="PAP2"/>
    <property type="match status" value="1"/>
</dbReference>
<organism evidence="3 4">
    <name type="scientific">Pigmentiphaga aceris</name>
    <dbReference type="NCBI Taxonomy" id="1940612"/>
    <lineage>
        <taxon>Bacteria</taxon>
        <taxon>Pseudomonadati</taxon>
        <taxon>Pseudomonadota</taxon>
        <taxon>Betaproteobacteria</taxon>
        <taxon>Burkholderiales</taxon>
        <taxon>Alcaligenaceae</taxon>
        <taxon>Pigmentiphaga</taxon>
    </lineage>
</organism>
<feature type="transmembrane region" description="Helical" evidence="1">
    <location>
        <begin position="203"/>
        <end position="224"/>
    </location>
</feature>
<dbReference type="InterPro" id="IPR000326">
    <property type="entry name" value="PAP2/HPO"/>
</dbReference>
<feature type="domain" description="Phosphatidic acid phosphatase type 2/haloperoxidase" evidence="2">
    <location>
        <begin position="133"/>
        <end position="245"/>
    </location>
</feature>
<evidence type="ECO:0000313" key="4">
    <source>
        <dbReference type="Proteomes" id="UP000325161"/>
    </source>
</evidence>
<evidence type="ECO:0000256" key="1">
    <source>
        <dbReference type="SAM" id="Phobius"/>
    </source>
</evidence>
<dbReference type="Gene3D" id="1.20.144.10">
    <property type="entry name" value="Phosphatidic acid phosphatase type 2/haloperoxidase"/>
    <property type="match status" value="1"/>
</dbReference>
<accession>A0A5C0AYR8</accession>
<dbReference type="SUPFAM" id="SSF48317">
    <property type="entry name" value="Acid phosphatase/Vanadium-dependent haloperoxidase"/>
    <property type="match status" value="1"/>
</dbReference>
<keyword evidence="1" id="KW-0812">Transmembrane</keyword>
<dbReference type="PANTHER" id="PTHR14969:SF13">
    <property type="entry name" value="AT30094P"/>
    <property type="match status" value="1"/>
</dbReference>
<feature type="transmembrane region" description="Helical" evidence="1">
    <location>
        <begin position="133"/>
        <end position="150"/>
    </location>
</feature>
<name>A0A5C0AYR8_9BURK</name>
<feature type="transmembrane region" description="Helical" evidence="1">
    <location>
        <begin position="111"/>
        <end position="127"/>
    </location>
</feature>
<reference evidence="3 4" key="1">
    <citation type="submission" date="2019-08" db="EMBL/GenBank/DDBJ databases">
        <title>Amphibian skin-associated Pigmentiphaga: genome sequence and occurrence across geography and hosts.</title>
        <authorList>
            <person name="Bletz M.C."/>
            <person name="Bunk B."/>
            <person name="Sproeer C."/>
            <person name="Biwer P."/>
            <person name="Reiter S."/>
            <person name="Rabemananjara F.C.E."/>
            <person name="Schulz S."/>
            <person name="Overmann J."/>
            <person name="Vences M."/>
        </authorList>
    </citation>
    <scope>NUCLEOTIDE SEQUENCE [LARGE SCALE GENOMIC DNA]</scope>
    <source>
        <strain evidence="3 4">Mada1488</strain>
    </source>
</reference>
<protein>
    <submittedName>
        <fullName evidence="3">Phosphatase PAP2 family protein</fullName>
    </submittedName>
</protein>
<dbReference type="PANTHER" id="PTHR14969">
    <property type="entry name" value="SPHINGOSINE-1-PHOSPHATE PHOSPHOHYDROLASE"/>
    <property type="match status" value="1"/>
</dbReference>
<feature type="transmembrane region" description="Helical" evidence="1">
    <location>
        <begin position="230"/>
        <end position="251"/>
    </location>
</feature>
<feature type="transmembrane region" description="Helical" evidence="1">
    <location>
        <begin position="53"/>
        <end position="72"/>
    </location>
</feature>
<proteinExistence type="predicted"/>
<sequence>MNEMSGWAIWVAEHLLATLVMLVIGVCAAALGLWTFIRQAPTPEGRQRRRKRVFIAVLGAQAVMVVLLALNVGQDGALTRMDKMLAGALAAQADPAILQAMALVTRLGDRDGLLVLGGIVLAVLLLRKRRWLAAEWTLATGGSGLMILFLKQQFARVRPEHIHGFETAHGWSFPSGHAAGSTAVYGMLCYLAMRKAPPQWRPVILIASVMLIITIGLSRVVLQVHFLSDVLAGFACASLWLAACVAASAALRGRIAPR</sequence>
<keyword evidence="4" id="KW-1185">Reference proteome</keyword>
<dbReference type="KEGG" id="pacr:FXN63_07535"/>
<dbReference type="Proteomes" id="UP000325161">
    <property type="component" value="Chromosome"/>
</dbReference>
<gene>
    <name evidence="3" type="ORF">FXN63_07535</name>
</gene>
<evidence type="ECO:0000313" key="3">
    <source>
        <dbReference type="EMBL" id="QEI05711.1"/>
    </source>
</evidence>
<keyword evidence="1" id="KW-0472">Membrane</keyword>
<dbReference type="EMBL" id="CP043046">
    <property type="protein sequence ID" value="QEI05711.1"/>
    <property type="molecule type" value="Genomic_DNA"/>
</dbReference>
<dbReference type="InterPro" id="IPR036938">
    <property type="entry name" value="PAP2/HPO_sf"/>
</dbReference>